<name>A0A951PSR2_9CYAN</name>
<keyword evidence="2" id="KW-0560">Oxidoreductase</keyword>
<dbReference type="PRINTS" id="PR00081">
    <property type="entry name" value="GDHRDH"/>
</dbReference>
<evidence type="ECO:0000313" key="4">
    <source>
        <dbReference type="EMBL" id="MBW4549485.1"/>
    </source>
</evidence>
<comment type="caution">
    <text evidence="4">The sequence shown here is derived from an EMBL/GenBank/DDBJ whole genome shotgun (WGS) entry which is preliminary data.</text>
</comment>
<evidence type="ECO:0000256" key="3">
    <source>
        <dbReference type="RuleBase" id="RU000363"/>
    </source>
</evidence>
<evidence type="ECO:0000256" key="1">
    <source>
        <dbReference type="ARBA" id="ARBA00006484"/>
    </source>
</evidence>
<protein>
    <submittedName>
        <fullName evidence="4">SDR family oxidoreductase</fullName>
    </submittedName>
</protein>
<dbReference type="InterPro" id="IPR036291">
    <property type="entry name" value="NAD(P)-bd_dom_sf"/>
</dbReference>
<dbReference type="PANTHER" id="PTHR44196:SF1">
    <property type="entry name" value="DEHYDROGENASE_REDUCTASE SDR FAMILY MEMBER 7B"/>
    <property type="match status" value="1"/>
</dbReference>
<dbReference type="Proteomes" id="UP000753908">
    <property type="component" value="Unassembled WGS sequence"/>
</dbReference>
<reference evidence="4" key="2">
    <citation type="journal article" date="2022" name="Microbiol. Resour. Announc.">
        <title>Metagenome Sequencing to Explore Phylogenomics of Terrestrial Cyanobacteria.</title>
        <authorList>
            <person name="Ward R.D."/>
            <person name="Stajich J.E."/>
            <person name="Johansen J.R."/>
            <person name="Huntemann M."/>
            <person name="Clum A."/>
            <person name="Foster B."/>
            <person name="Foster B."/>
            <person name="Roux S."/>
            <person name="Palaniappan K."/>
            <person name="Varghese N."/>
            <person name="Mukherjee S."/>
            <person name="Reddy T.B.K."/>
            <person name="Daum C."/>
            <person name="Copeland A."/>
            <person name="Chen I.A."/>
            <person name="Ivanova N.N."/>
            <person name="Kyrpides N.C."/>
            <person name="Shapiro N."/>
            <person name="Eloe-Fadrosh E.A."/>
            <person name="Pietrasiak N."/>
        </authorList>
    </citation>
    <scope>NUCLEOTIDE SEQUENCE</scope>
    <source>
        <strain evidence="4">CPER-KK1</strain>
    </source>
</reference>
<dbReference type="Pfam" id="PF00106">
    <property type="entry name" value="adh_short"/>
    <property type="match status" value="1"/>
</dbReference>
<dbReference type="EMBL" id="JAHHIF010000104">
    <property type="protein sequence ID" value="MBW4549485.1"/>
    <property type="molecule type" value="Genomic_DNA"/>
</dbReference>
<dbReference type="NCBIfam" id="NF004825">
    <property type="entry name" value="PRK06181.1"/>
    <property type="match status" value="1"/>
</dbReference>
<accession>A0A951PSR2</accession>
<dbReference type="CDD" id="cd05332">
    <property type="entry name" value="11beta-HSD1_like_SDR_c"/>
    <property type="match status" value="1"/>
</dbReference>
<dbReference type="GO" id="GO:0016491">
    <property type="term" value="F:oxidoreductase activity"/>
    <property type="evidence" value="ECO:0007669"/>
    <property type="project" value="UniProtKB-KW"/>
</dbReference>
<sequence length="271" mass="29164">MSFTNKTIILTGASAGIGQALAFSLVQQGANLVLAARNQAALEETVAACTNQPGSAIAIPTDVTQPEACQQLIEKALTAFGQIDILINNAGISMLSRFDEITDLSIFEQVMQVNYLGAVYCTHYALPYLKASRGLLVAISSLSGKTAVPTRTGYVASKHAMQGFFDTLRIELRGTGVDVLVVSPGFVATDIRQRALGADGQPLGQSPRDESKGNMSVDECVRQIIWAMEQRKREHLMTLKGKVIPWAKLIAPGFVDRVAAYTTRTTTSDQK</sequence>
<dbReference type="PROSITE" id="PS00061">
    <property type="entry name" value="ADH_SHORT"/>
    <property type="match status" value="1"/>
</dbReference>
<dbReference type="SUPFAM" id="SSF51735">
    <property type="entry name" value="NAD(P)-binding Rossmann-fold domains"/>
    <property type="match status" value="1"/>
</dbReference>
<gene>
    <name evidence="4" type="ORF">KME25_34580</name>
</gene>
<comment type="similarity">
    <text evidence="1 3">Belongs to the short-chain dehydrogenases/reductases (SDR) family.</text>
</comment>
<dbReference type="PANTHER" id="PTHR44196">
    <property type="entry name" value="DEHYDROGENASE/REDUCTASE SDR FAMILY MEMBER 7B"/>
    <property type="match status" value="1"/>
</dbReference>
<dbReference type="PRINTS" id="PR00080">
    <property type="entry name" value="SDRFAMILY"/>
</dbReference>
<evidence type="ECO:0000256" key="2">
    <source>
        <dbReference type="ARBA" id="ARBA00023002"/>
    </source>
</evidence>
<organism evidence="4 5">
    <name type="scientific">Symplocastrum torsivum CPER-KK1</name>
    <dbReference type="NCBI Taxonomy" id="450513"/>
    <lineage>
        <taxon>Bacteria</taxon>
        <taxon>Bacillati</taxon>
        <taxon>Cyanobacteriota</taxon>
        <taxon>Cyanophyceae</taxon>
        <taxon>Oscillatoriophycideae</taxon>
        <taxon>Oscillatoriales</taxon>
        <taxon>Microcoleaceae</taxon>
        <taxon>Symplocastrum</taxon>
    </lineage>
</organism>
<proteinExistence type="inferred from homology"/>
<dbReference type="InterPro" id="IPR020904">
    <property type="entry name" value="Sc_DH/Rdtase_CS"/>
</dbReference>
<dbReference type="AlphaFoldDB" id="A0A951PSR2"/>
<dbReference type="GO" id="GO:0016020">
    <property type="term" value="C:membrane"/>
    <property type="evidence" value="ECO:0007669"/>
    <property type="project" value="TreeGrafter"/>
</dbReference>
<evidence type="ECO:0000313" key="5">
    <source>
        <dbReference type="Proteomes" id="UP000753908"/>
    </source>
</evidence>
<reference evidence="4" key="1">
    <citation type="submission" date="2021-05" db="EMBL/GenBank/DDBJ databases">
        <authorList>
            <person name="Pietrasiak N."/>
            <person name="Ward R."/>
            <person name="Stajich J.E."/>
            <person name="Kurbessoian T."/>
        </authorList>
    </citation>
    <scope>NUCLEOTIDE SEQUENCE</scope>
    <source>
        <strain evidence="4">CPER-KK1</strain>
    </source>
</reference>
<dbReference type="Gene3D" id="3.40.50.720">
    <property type="entry name" value="NAD(P)-binding Rossmann-like Domain"/>
    <property type="match status" value="1"/>
</dbReference>
<dbReference type="InterPro" id="IPR002347">
    <property type="entry name" value="SDR_fam"/>
</dbReference>